<name>A0A6I6G486_9BACT</name>
<dbReference type="InterPro" id="IPR051907">
    <property type="entry name" value="DoxX-like_oxidoreductase"/>
</dbReference>
<feature type="transmembrane region" description="Helical" evidence="7">
    <location>
        <begin position="108"/>
        <end position="127"/>
    </location>
</feature>
<dbReference type="PANTHER" id="PTHR33452:SF1">
    <property type="entry name" value="INNER MEMBRANE PROTEIN YPHA-RELATED"/>
    <property type="match status" value="1"/>
</dbReference>
<keyword evidence="4 7" id="KW-0812">Transmembrane</keyword>
<feature type="transmembrane region" description="Helical" evidence="7">
    <location>
        <begin position="55"/>
        <end position="73"/>
    </location>
</feature>
<dbReference type="PANTHER" id="PTHR33452">
    <property type="entry name" value="OXIDOREDUCTASE CATD-RELATED"/>
    <property type="match status" value="1"/>
</dbReference>
<organism evidence="8 9">
    <name type="scientific">Phnomibacter ginsenosidimutans</name>
    <dbReference type="NCBI Taxonomy" id="2676868"/>
    <lineage>
        <taxon>Bacteria</taxon>
        <taxon>Pseudomonadati</taxon>
        <taxon>Bacteroidota</taxon>
        <taxon>Chitinophagia</taxon>
        <taxon>Chitinophagales</taxon>
        <taxon>Chitinophagaceae</taxon>
        <taxon>Phnomibacter</taxon>
    </lineage>
</organism>
<keyword evidence="3" id="KW-1003">Cell membrane</keyword>
<dbReference type="EMBL" id="CP046566">
    <property type="protein sequence ID" value="QGW26837.1"/>
    <property type="molecule type" value="Genomic_DNA"/>
</dbReference>
<dbReference type="AlphaFoldDB" id="A0A6I6G486"/>
<evidence type="ECO:0000313" key="8">
    <source>
        <dbReference type="EMBL" id="QGW26837.1"/>
    </source>
</evidence>
<keyword evidence="9" id="KW-1185">Reference proteome</keyword>
<evidence type="ECO:0000256" key="6">
    <source>
        <dbReference type="ARBA" id="ARBA00023136"/>
    </source>
</evidence>
<protein>
    <submittedName>
        <fullName evidence="8">DoxX family membrane protein</fullName>
    </submittedName>
</protein>
<sequence length="131" mass="14821">MMKSLLSGKSWPTANVLLLLRWVYAIFLIIHGWQIFDATAMHDFTQWGMFKAYPFLPYVGKGAELLAGVLLLIGFLTRVAALLSVGTFLFITFFVGNGQFWMQDQHPFLLAMFGLLFLFTGPVKYCVDKTA</sequence>
<dbReference type="Pfam" id="PF07681">
    <property type="entry name" value="DoxX"/>
    <property type="match status" value="1"/>
</dbReference>
<reference evidence="8 9" key="1">
    <citation type="submission" date="2019-11" db="EMBL/GenBank/DDBJ databases">
        <authorList>
            <person name="Im W.T."/>
        </authorList>
    </citation>
    <scope>NUCLEOTIDE SEQUENCE [LARGE SCALE GENOMIC DNA]</scope>
    <source>
        <strain evidence="8 9">SB-02</strain>
    </source>
</reference>
<feature type="transmembrane region" description="Helical" evidence="7">
    <location>
        <begin position="12"/>
        <end position="35"/>
    </location>
</feature>
<comment type="similarity">
    <text evidence="2">Belongs to the DoxX family.</text>
</comment>
<keyword evidence="6 7" id="KW-0472">Membrane</keyword>
<dbReference type="GO" id="GO:0005886">
    <property type="term" value="C:plasma membrane"/>
    <property type="evidence" value="ECO:0007669"/>
    <property type="project" value="UniProtKB-SubCell"/>
</dbReference>
<dbReference type="RefSeq" id="WP_157475983.1">
    <property type="nucleotide sequence ID" value="NZ_CP046566.1"/>
</dbReference>
<evidence type="ECO:0000256" key="4">
    <source>
        <dbReference type="ARBA" id="ARBA00022692"/>
    </source>
</evidence>
<evidence type="ECO:0000256" key="3">
    <source>
        <dbReference type="ARBA" id="ARBA00022475"/>
    </source>
</evidence>
<keyword evidence="5 7" id="KW-1133">Transmembrane helix</keyword>
<evidence type="ECO:0000256" key="1">
    <source>
        <dbReference type="ARBA" id="ARBA00004651"/>
    </source>
</evidence>
<dbReference type="KEGG" id="fls:GLV81_00815"/>
<proteinExistence type="inferred from homology"/>
<evidence type="ECO:0000313" key="9">
    <source>
        <dbReference type="Proteomes" id="UP000426027"/>
    </source>
</evidence>
<dbReference type="InterPro" id="IPR032808">
    <property type="entry name" value="DoxX"/>
</dbReference>
<evidence type="ECO:0000256" key="2">
    <source>
        <dbReference type="ARBA" id="ARBA00006679"/>
    </source>
</evidence>
<feature type="transmembrane region" description="Helical" evidence="7">
    <location>
        <begin position="80"/>
        <end position="102"/>
    </location>
</feature>
<evidence type="ECO:0000256" key="7">
    <source>
        <dbReference type="SAM" id="Phobius"/>
    </source>
</evidence>
<accession>A0A6I6G486</accession>
<comment type="subcellular location">
    <subcellularLocation>
        <location evidence="1">Cell membrane</location>
        <topology evidence="1">Multi-pass membrane protein</topology>
    </subcellularLocation>
</comment>
<gene>
    <name evidence="8" type="ORF">GLV81_00815</name>
</gene>
<evidence type="ECO:0000256" key="5">
    <source>
        <dbReference type="ARBA" id="ARBA00022989"/>
    </source>
</evidence>
<dbReference type="Proteomes" id="UP000426027">
    <property type="component" value="Chromosome"/>
</dbReference>